<dbReference type="InterPro" id="IPR032880">
    <property type="entry name" value="CSC1/OSCA1-like_N"/>
</dbReference>
<evidence type="ECO:0000259" key="13">
    <source>
        <dbReference type="Pfam" id="PF14703"/>
    </source>
</evidence>
<dbReference type="InterPro" id="IPR045122">
    <property type="entry name" value="Csc1-like"/>
</dbReference>
<keyword evidence="9" id="KW-0407">Ion channel</keyword>
<feature type="domain" description="CSC1/OSCA1-like N-terminal transmembrane" evidence="12">
    <location>
        <begin position="7"/>
        <end position="176"/>
    </location>
</feature>
<evidence type="ECO:0000256" key="10">
    <source>
        <dbReference type="SAM" id="Phobius"/>
    </source>
</evidence>
<feature type="non-terminal residue" evidence="14">
    <location>
        <position position="720"/>
    </location>
</feature>
<comment type="caution">
    <text evidence="14">The sequence shown here is derived from an EMBL/GenBank/DDBJ whole genome shotgun (WGS) entry which is preliminary data.</text>
</comment>
<evidence type="ECO:0000256" key="3">
    <source>
        <dbReference type="ARBA" id="ARBA00022448"/>
    </source>
</evidence>
<evidence type="ECO:0000259" key="11">
    <source>
        <dbReference type="Pfam" id="PF02714"/>
    </source>
</evidence>
<feature type="domain" description="CSC1/OSCA1-like cytosolic" evidence="13">
    <location>
        <begin position="198"/>
        <end position="363"/>
    </location>
</feature>
<dbReference type="InterPro" id="IPR003864">
    <property type="entry name" value="CSC1/OSCA1-like_7TM"/>
</dbReference>
<evidence type="ECO:0000256" key="8">
    <source>
        <dbReference type="ARBA" id="ARBA00023136"/>
    </source>
</evidence>
<dbReference type="GO" id="GO:0005227">
    <property type="term" value="F:calcium-activated cation channel activity"/>
    <property type="evidence" value="ECO:0007669"/>
    <property type="project" value="InterPro"/>
</dbReference>
<feature type="transmembrane region" description="Helical" evidence="10">
    <location>
        <begin position="575"/>
        <end position="605"/>
    </location>
</feature>
<evidence type="ECO:0000313" key="15">
    <source>
        <dbReference type="Proteomes" id="UP000015453"/>
    </source>
</evidence>
<evidence type="ECO:0000256" key="9">
    <source>
        <dbReference type="ARBA" id="ARBA00023303"/>
    </source>
</evidence>
<reference evidence="14 15" key="1">
    <citation type="journal article" date="2013" name="BMC Genomics">
        <title>The miniature genome of a carnivorous plant Genlisea aurea contains a low number of genes and short non-coding sequences.</title>
        <authorList>
            <person name="Leushkin E.V."/>
            <person name="Sutormin R.A."/>
            <person name="Nabieva E.R."/>
            <person name="Penin A.A."/>
            <person name="Kondrashov A.S."/>
            <person name="Logacheva M.D."/>
        </authorList>
    </citation>
    <scope>NUCLEOTIDE SEQUENCE [LARGE SCALE GENOMIC DNA]</scope>
</reference>
<feature type="transmembrane region" description="Helical" evidence="10">
    <location>
        <begin position="12"/>
        <end position="30"/>
    </location>
</feature>
<dbReference type="InterPro" id="IPR027815">
    <property type="entry name" value="CSC1/OSCA1-like_cyt"/>
</dbReference>
<dbReference type="EMBL" id="AUSU01007750">
    <property type="protein sequence ID" value="EPS60193.1"/>
    <property type="molecule type" value="Genomic_DNA"/>
</dbReference>
<comment type="similarity">
    <text evidence="2">Belongs to the CSC1 (TC 1.A.17) family.</text>
</comment>
<keyword evidence="5" id="KW-0106">Calcium</keyword>
<dbReference type="PANTHER" id="PTHR13018">
    <property type="entry name" value="PROBABLE MEMBRANE PROTEIN DUF221-RELATED"/>
    <property type="match status" value="1"/>
</dbReference>
<feature type="domain" description="CSC1/OSCA1-like 7TM region" evidence="11">
    <location>
        <begin position="374"/>
        <end position="646"/>
    </location>
</feature>
<evidence type="ECO:0000256" key="6">
    <source>
        <dbReference type="ARBA" id="ARBA00022989"/>
    </source>
</evidence>
<evidence type="ECO:0000256" key="1">
    <source>
        <dbReference type="ARBA" id="ARBA00004141"/>
    </source>
</evidence>
<dbReference type="Proteomes" id="UP000015453">
    <property type="component" value="Unassembled WGS sequence"/>
</dbReference>
<comment type="subcellular location">
    <subcellularLocation>
        <location evidence="1">Membrane</location>
        <topology evidence="1">Multi-pass membrane protein</topology>
    </subcellularLocation>
</comment>
<feature type="transmembrane region" description="Helical" evidence="10">
    <location>
        <begin position="107"/>
        <end position="132"/>
    </location>
</feature>
<evidence type="ECO:0000256" key="4">
    <source>
        <dbReference type="ARBA" id="ARBA00022692"/>
    </source>
</evidence>
<dbReference type="OrthoDB" id="1689567at2759"/>
<dbReference type="GO" id="GO:0005886">
    <property type="term" value="C:plasma membrane"/>
    <property type="evidence" value="ECO:0007669"/>
    <property type="project" value="TreeGrafter"/>
</dbReference>
<proteinExistence type="inferred from homology"/>
<keyword evidence="7" id="KW-0406">Ion transport</keyword>
<accession>S8DBS6</accession>
<evidence type="ECO:0000256" key="7">
    <source>
        <dbReference type="ARBA" id="ARBA00023065"/>
    </source>
</evidence>
<keyword evidence="15" id="KW-1185">Reference proteome</keyword>
<keyword evidence="4 10" id="KW-0812">Transmembrane</keyword>
<feature type="transmembrane region" description="Helical" evidence="10">
    <location>
        <begin position="654"/>
        <end position="672"/>
    </location>
</feature>
<keyword evidence="8 10" id="KW-0472">Membrane</keyword>
<keyword evidence="6 10" id="KW-1133">Transmembrane helix</keyword>
<feature type="transmembrane region" description="Helical" evidence="10">
    <location>
        <begin position="468"/>
        <end position="487"/>
    </location>
</feature>
<protein>
    <submittedName>
        <fullName evidence="14">Uncharacterized protein</fullName>
    </submittedName>
</protein>
<feature type="transmembrane region" description="Helical" evidence="10">
    <location>
        <begin position="626"/>
        <end position="648"/>
    </location>
</feature>
<evidence type="ECO:0000256" key="5">
    <source>
        <dbReference type="ARBA" id="ARBA00022837"/>
    </source>
</evidence>
<dbReference type="Pfam" id="PF14703">
    <property type="entry name" value="PHM7_cyt"/>
    <property type="match status" value="1"/>
</dbReference>
<sequence length="720" mass="81484">MASLADIGVSAFINILTAFAFLLAFALLRIQPINDRVYFSKWYAVGKRSGRRNGGGLGRFVNLDLKTYLTFLNWMPQALRMSEAEIINHAGLDSAVFLRIYILGLKIFGPIAILALLVLIPVNTSGGALFFLERDLVVSDIDRLSISNVRSKSYKFFVHISLEYLFTIWACCMLYVEYGRVAAMRFSFLASRGRRPEQFTVLVKGVPRAAPGGGSSVSDTVEKFFRRNHAEHYLCHQGVYYAKKFAGVVKKRNKLQNWLDYNQLKLERNPGKRPSRRRGFLGLWGERVDTIDFYKEQIEDLQRKAGIERERAMNDSKSVSPAAFVSFDSRWGAAVCAQTQQSRNPTAWLTDWAPEPRDVYWKNLGIPFLSITVRKVAVSVAMFALVFFYMVPIALVQSLANLDGLERVAPFLRPVVERKVVKSFLQGFLPGLALKIFLLVLPAILMIMSKVEGHVARSVLERRAASKYYYFMLVNVFLGSIVTGTAFEQLSAFVHQPPAQIPINIGVSIPMKATFFITYVMVDGWAGIAGEILRLKQLVIFHLKSAFLIRTERDLDRATVPKSIDVVESLPQAELYFLLGVVYMAVTPILLPFILVFFGLAYFVYRHQVINVYGQRYESSAGFWPHVQTRIVASLIISQLLLMGLLSTKKAAKSTPLLILLPILTFVFHRYCKNRFEGAFRKYPIEEAVNKDVEEDGGGGRDPAYLREAYLHPVFRTDED</sequence>
<feature type="transmembrane region" description="Helical" evidence="10">
    <location>
        <begin position="156"/>
        <end position="176"/>
    </location>
</feature>
<feature type="transmembrane region" description="Helical" evidence="10">
    <location>
        <begin position="376"/>
        <end position="395"/>
    </location>
</feature>
<evidence type="ECO:0000259" key="12">
    <source>
        <dbReference type="Pfam" id="PF13967"/>
    </source>
</evidence>
<name>S8DBS6_9LAMI</name>
<dbReference type="PANTHER" id="PTHR13018:SF98">
    <property type="entry name" value="TO DEHYDRATION PROTEIN, PUTATIVE, EXPRESSED-RELATED"/>
    <property type="match status" value="1"/>
</dbReference>
<dbReference type="AlphaFoldDB" id="S8DBS6"/>
<gene>
    <name evidence="14" type="ORF">M569_14609</name>
</gene>
<organism evidence="14 15">
    <name type="scientific">Genlisea aurea</name>
    <dbReference type="NCBI Taxonomy" id="192259"/>
    <lineage>
        <taxon>Eukaryota</taxon>
        <taxon>Viridiplantae</taxon>
        <taxon>Streptophyta</taxon>
        <taxon>Embryophyta</taxon>
        <taxon>Tracheophyta</taxon>
        <taxon>Spermatophyta</taxon>
        <taxon>Magnoliopsida</taxon>
        <taxon>eudicotyledons</taxon>
        <taxon>Gunneridae</taxon>
        <taxon>Pentapetalae</taxon>
        <taxon>asterids</taxon>
        <taxon>lamiids</taxon>
        <taxon>Lamiales</taxon>
        <taxon>Lentibulariaceae</taxon>
        <taxon>Genlisea</taxon>
    </lineage>
</organism>
<feature type="transmembrane region" description="Helical" evidence="10">
    <location>
        <begin position="428"/>
        <end position="447"/>
    </location>
</feature>
<evidence type="ECO:0000256" key="2">
    <source>
        <dbReference type="ARBA" id="ARBA00007779"/>
    </source>
</evidence>
<dbReference type="Pfam" id="PF02714">
    <property type="entry name" value="RSN1_7TM"/>
    <property type="match status" value="1"/>
</dbReference>
<keyword evidence="3" id="KW-0813">Transport</keyword>
<evidence type="ECO:0000313" key="14">
    <source>
        <dbReference type="EMBL" id="EPS60193.1"/>
    </source>
</evidence>
<dbReference type="Pfam" id="PF13967">
    <property type="entry name" value="RSN1_TM"/>
    <property type="match status" value="1"/>
</dbReference>